<dbReference type="AlphaFoldDB" id="A0A4P7QFM6"/>
<dbReference type="InterPro" id="IPR018219">
    <property type="entry name" value="Tpx_CS"/>
</dbReference>
<feature type="disulfide bond" description="Redox-active" evidence="6">
    <location>
        <begin position="77"/>
        <end position="111"/>
    </location>
</feature>
<keyword evidence="9" id="KW-1185">Reference proteome</keyword>
<dbReference type="InterPro" id="IPR050455">
    <property type="entry name" value="Tpx_Peroxidase_subfamily"/>
</dbReference>
<evidence type="ECO:0000256" key="4">
    <source>
        <dbReference type="ARBA" id="ARBA00023157"/>
    </source>
</evidence>
<comment type="subunit">
    <text evidence="6">Homodimer.</text>
</comment>
<comment type="miscellaneous">
    <text evidence="6">The active site is a conserved redox-active cysteine residue, the peroxidatic cysteine (C(P)), which makes the nucleophilic attack on the peroxide substrate. The peroxide oxidizes the C(P)-SH to cysteine sulfenic acid (C(P)-SOH), which then reacts with another cysteine residue, the resolving cysteine (C(R)), to form a disulfide bridge. The disulfide is subsequently reduced by an appropriate electron donor to complete the catalytic cycle. In this atypical 2-Cys peroxiredoxin, C(R) is present in the same subunit to form an intramolecular disulfide. The disulfide is subsequently reduced by thioredoxin.</text>
</comment>
<keyword evidence="4 6" id="KW-1015">Disulfide bond</keyword>
<evidence type="ECO:0000256" key="3">
    <source>
        <dbReference type="ARBA" id="ARBA00023002"/>
    </source>
</evidence>
<dbReference type="SUPFAM" id="SSF52833">
    <property type="entry name" value="Thioredoxin-like"/>
    <property type="match status" value="1"/>
</dbReference>
<dbReference type="KEGG" id="cee:CENDO_06310"/>
<dbReference type="Gene3D" id="3.40.30.10">
    <property type="entry name" value="Glutaredoxin"/>
    <property type="match status" value="1"/>
</dbReference>
<dbReference type="Pfam" id="PF08534">
    <property type="entry name" value="Redoxin"/>
    <property type="match status" value="1"/>
</dbReference>
<evidence type="ECO:0000256" key="6">
    <source>
        <dbReference type="HAMAP-Rule" id="MF_00269"/>
    </source>
</evidence>
<feature type="domain" description="Thioredoxin" evidence="7">
    <location>
        <begin position="35"/>
        <end position="180"/>
    </location>
</feature>
<comment type="function">
    <text evidence="6">Thiol-specific peroxidase that catalyzes the reduction of hydrogen peroxide and organic hydroperoxides to water and alcohols, respectively. Plays a role in cell protection against oxidative stress by detoxifying peroxides.</text>
</comment>
<dbReference type="HAMAP" id="MF_00269">
    <property type="entry name" value="Tpx"/>
    <property type="match status" value="1"/>
</dbReference>
<dbReference type="GO" id="GO:0008379">
    <property type="term" value="F:thioredoxin peroxidase activity"/>
    <property type="evidence" value="ECO:0007669"/>
    <property type="project" value="UniProtKB-UniRule"/>
</dbReference>
<dbReference type="Proteomes" id="UP000296352">
    <property type="component" value="Chromosome"/>
</dbReference>
<sequence>MKRKRGEQAWITGIFVGMANVTFKGNPAQTNGELPAVGDKLPAFSFVGSDLADITAEDFAGKRLVISLFPSVDTGVCAQALRTFNEKAAALDNTVVLSVSKDLPFAQERFCAAEGIENVVNASAFRADEDFGLTLADSPLKGLLARAVIVTDEEQKVIYTELVDEITTEPDYEAALAALN</sequence>
<evidence type="ECO:0000313" key="9">
    <source>
        <dbReference type="Proteomes" id="UP000296352"/>
    </source>
</evidence>
<name>A0A4P7QFM6_9CORY</name>
<evidence type="ECO:0000256" key="5">
    <source>
        <dbReference type="ARBA" id="ARBA00023284"/>
    </source>
</evidence>
<dbReference type="CDD" id="cd03014">
    <property type="entry name" value="PRX_Atyp2cys"/>
    <property type="match status" value="1"/>
</dbReference>
<dbReference type="NCBIfam" id="NF001808">
    <property type="entry name" value="PRK00522.1"/>
    <property type="match status" value="1"/>
</dbReference>
<organism evidence="8 9">
    <name type="scientific">Corynebacterium endometrii</name>
    <dbReference type="NCBI Taxonomy" id="2488819"/>
    <lineage>
        <taxon>Bacteria</taxon>
        <taxon>Bacillati</taxon>
        <taxon>Actinomycetota</taxon>
        <taxon>Actinomycetes</taxon>
        <taxon>Mycobacteriales</taxon>
        <taxon>Corynebacteriaceae</taxon>
        <taxon>Corynebacterium</taxon>
    </lineage>
</organism>
<comment type="similarity">
    <text evidence="6">Belongs to the peroxiredoxin family. Tpx subfamily.</text>
</comment>
<keyword evidence="1 6" id="KW-0575">Peroxidase</keyword>
<keyword evidence="5 6" id="KW-0676">Redox-active center</keyword>
<dbReference type="EMBL" id="CP039247">
    <property type="protein sequence ID" value="QCB28541.1"/>
    <property type="molecule type" value="Genomic_DNA"/>
</dbReference>
<dbReference type="InterPro" id="IPR002065">
    <property type="entry name" value="TPX"/>
</dbReference>
<feature type="active site" description="Cysteine sulfenic acid (-SOH) intermediate" evidence="6">
    <location>
        <position position="77"/>
    </location>
</feature>
<evidence type="ECO:0000313" key="8">
    <source>
        <dbReference type="EMBL" id="QCB28541.1"/>
    </source>
</evidence>
<comment type="catalytic activity">
    <reaction evidence="6">
        <text>a hydroperoxide + [thioredoxin]-dithiol = an alcohol + [thioredoxin]-disulfide + H2O</text>
        <dbReference type="Rhea" id="RHEA:62620"/>
        <dbReference type="Rhea" id="RHEA-COMP:10698"/>
        <dbReference type="Rhea" id="RHEA-COMP:10700"/>
        <dbReference type="ChEBI" id="CHEBI:15377"/>
        <dbReference type="ChEBI" id="CHEBI:29950"/>
        <dbReference type="ChEBI" id="CHEBI:30879"/>
        <dbReference type="ChEBI" id="CHEBI:35924"/>
        <dbReference type="ChEBI" id="CHEBI:50058"/>
        <dbReference type="EC" id="1.11.1.24"/>
    </reaction>
</comment>
<dbReference type="EC" id="1.11.1.24" evidence="6"/>
<protein>
    <recommendedName>
        <fullName evidence="6">Thiol peroxidase</fullName>
        <shortName evidence="6">Tpx</shortName>
        <ecNumber evidence="6">1.11.1.24</ecNumber>
    </recommendedName>
    <alternativeName>
        <fullName evidence="6">Peroxiredoxin tpx</fullName>
        <shortName evidence="6">Prx</shortName>
    </alternativeName>
    <alternativeName>
        <fullName evidence="6">Thioredoxin peroxidase</fullName>
    </alternativeName>
    <alternativeName>
        <fullName evidence="6">Thioredoxin-dependent peroxiredoxin</fullName>
    </alternativeName>
</protein>
<gene>
    <name evidence="6 8" type="primary">tpx</name>
    <name evidence="8" type="ORF">CENDO_06310</name>
</gene>
<dbReference type="InterPro" id="IPR036249">
    <property type="entry name" value="Thioredoxin-like_sf"/>
</dbReference>
<dbReference type="PANTHER" id="PTHR43110:SF1">
    <property type="entry name" value="THIOL PEROXIDASE"/>
    <property type="match status" value="1"/>
</dbReference>
<keyword evidence="2 6" id="KW-0049">Antioxidant</keyword>
<dbReference type="PANTHER" id="PTHR43110">
    <property type="entry name" value="THIOL PEROXIDASE"/>
    <property type="match status" value="1"/>
</dbReference>
<evidence type="ECO:0000256" key="1">
    <source>
        <dbReference type="ARBA" id="ARBA00022559"/>
    </source>
</evidence>
<accession>A0A4P7QFM6</accession>
<dbReference type="PROSITE" id="PS51352">
    <property type="entry name" value="THIOREDOXIN_2"/>
    <property type="match status" value="1"/>
</dbReference>
<keyword evidence="3 6" id="KW-0560">Oxidoreductase</keyword>
<reference evidence="8 9" key="1">
    <citation type="submission" date="2019-04" db="EMBL/GenBank/DDBJ databases">
        <title>Corynebacterium endometrii sp. nov., isolated from the uterus of a cow with endometritis.</title>
        <authorList>
            <person name="Ballas P."/>
            <person name="Ruckert C."/>
            <person name="Wagener K."/>
            <person name="Drillich M."/>
            <person name="Kaempfer P."/>
            <person name="Busse H.-J."/>
            <person name="Ehling-Schulz M."/>
        </authorList>
    </citation>
    <scope>NUCLEOTIDE SEQUENCE [LARGE SCALE GENOMIC DNA]</scope>
    <source>
        <strain evidence="8 9">LMM-1653</strain>
    </source>
</reference>
<dbReference type="InterPro" id="IPR013766">
    <property type="entry name" value="Thioredoxin_domain"/>
</dbReference>
<dbReference type="InterPro" id="IPR013740">
    <property type="entry name" value="Redoxin"/>
</dbReference>
<evidence type="ECO:0000256" key="2">
    <source>
        <dbReference type="ARBA" id="ARBA00022862"/>
    </source>
</evidence>
<proteinExistence type="inferred from homology"/>
<dbReference type="PROSITE" id="PS01265">
    <property type="entry name" value="TPX"/>
    <property type="match status" value="1"/>
</dbReference>
<evidence type="ECO:0000259" key="7">
    <source>
        <dbReference type="PROSITE" id="PS51352"/>
    </source>
</evidence>